<dbReference type="Gene3D" id="3.50.30.30">
    <property type="match status" value="1"/>
</dbReference>
<dbReference type="RefSeq" id="WP_150078710.1">
    <property type="nucleotide sequence ID" value="NZ_VWOX01000014.1"/>
</dbReference>
<name>A0A5M6CYD7_9BACT</name>
<keyword evidence="5" id="KW-1185">Reference proteome</keyword>
<dbReference type="Gene3D" id="2.30.42.10">
    <property type="match status" value="1"/>
</dbReference>
<evidence type="ECO:0000256" key="1">
    <source>
        <dbReference type="SAM" id="MobiDB-lite"/>
    </source>
</evidence>
<dbReference type="InterPro" id="IPR001478">
    <property type="entry name" value="PDZ"/>
</dbReference>
<reference evidence="4 5" key="1">
    <citation type="submission" date="2019-08" db="EMBL/GenBank/DDBJ databases">
        <authorList>
            <person name="Dhanesh K."/>
            <person name="Kumar G."/>
            <person name="Sasikala C."/>
            <person name="Venkata Ramana C."/>
        </authorList>
    </citation>
    <scope>NUCLEOTIDE SEQUENCE [LARGE SCALE GENOMIC DNA]</scope>
    <source>
        <strain evidence="4 5">JC645</strain>
    </source>
</reference>
<dbReference type="Gene3D" id="2.120.10.30">
    <property type="entry name" value="TolB, C-terminal domain"/>
    <property type="match status" value="2"/>
</dbReference>
<dbReference type="SUPFAM" id="SSF82171">
    <property type="entry name" value="DPP6 N-terminal domain-like"/>
    <property type="match status" value="1"/>
</dbReference>
<evidence type="ECO:0000313" key="5">
    <source>
        <dbReference type="Proteomes" id="UP000324479"/>
    </source>
</evidence>
<dbReference type="InterPro" id="IPR046450">
    <property type="entry name" value="PA_dom_sf"/>
</dbReference>
<dbReference type="SUPFAM" id="SSF52025">
    <property type="entry name" value="PA domain"/>
    <property type="match status" value="1"/>
</dbReference>
<sequence length="1018" mass="112102">MRYFLASLCLVATWSLSPPFGHALRAEEPPAEQSPSDTDDSAEKDSAEKEQELISNPRQITFEGLRAGEGYFNQDATQMVFQSERDPANPFYQIYLMDLQTGDIEKVSPGTGKTTCAWIHPSGDRILFSSTHHDPQSVQKQEELLQLRREGKQPRYAWDYDPEFEIYERTEDGAYHRLTDARGYDAEASYSPDGKQIVFASNRAAYSRDLSEKEAELLKTDKSYFIDLYIMDADGTNVRRLTDVRGYDGGPFFSPDGSRICWRRFSEDATTAEIYTMKTDGTDVRRLTDIHAMSWAPFFHPSGDYLIFTTNRHGFSNFELYCVRADGKGSPVRVTYTDGFDGLPVFLPGGDRLAWTSTRTPEKRSQIFLAEWDDAKIRELLQLNQEDDSDLQAARQAAEESAPEFIPADIARHVDFLTRPELEGRLTGTEGERRATAYVAAYLESLGFVPAGESDSFFQTFEFPAGSSLTDNNVLTVGDKRATLDVDWRPLAFSADGTTKPTEVVFAGYGMQVPGNDEVEEYDSYVHLNVADRWVLVFRDLPQDISPERRQQLARFSSPRRKATVARDLGAKGIIFVAGPTSKVRDELIRFDSNASSAGISIPAISVTNKLASELFSADAKLVEIQKELDDGSLAMGYVLEGKKVGTEVEIERKTGTGRNVIARLPAAESDTTEYPMVMVGAHIDHLGRGGGSNSLATGDEQDMIHQGADDNASGVAAMLEIAQYLANEKAAGRLDARRDFVVAAWSGEELGLFGSQAFIESFYQLYPEAPRAEVDEQAQRVARAHGMSPGAAPLSPAIAAYLNLDMVGRLRDKLVVQGVGSSPQFGSLVRRRNVPVGLPLTLDKTSTRLPTDASAFVARDVPILSGFTGAHEDYHTPRDTKEKLNYEGASDTAKLFALLARGLLTDAEPPVFELDEGEKKDQEVPRARLTAYLGTVPDYAAGDIKGLKLSGVAADGPAAKAGVRGGDVIVKLAGRDIEDIYDYTYAIEALKVGEPTDISVRRGEKTVELKITPSSRE</sequence>
<evidence type="ECO:0000313" key="4">
    <source>
        <dbReference type="EMBL" id="KAA5540237.1"/>
    </source>
</evidence>
<feature type="compositionally biased region" description="Basic and acidic residues" evidence="1">
    <location>
        <begin position="41"/>
        <end position="52"/>
    </location>
</feature>
<dbReference type="Pfam" id="PF07676">
    <property type="entry name" value="PD40"/>
    <property type="match status" value="4"/>
</dbReference>
<dbReference type="PANTHER" id="PTHR12147:SF26">
    <property type="entry name" value="PEPTIDASE M28 DOMAIN-CONTAINING PROTEIN"/>
    <property type="match status" value="1"/>
</dbReference>
<dbReference type="InterPro" id="IPR036034">
    <property type="entry name" value="PDZ_sf"/>
</dbReference>
<protein>
    <submittedName>
        <fullName evidence="4">M28 family peptidase</fullName>
    </submittedName>
</protein>
<dbReference type="InterPro" id="IPR011042">
    <property type="entry name" value="6-blade_b-propeller_TolB-like"/>
</dbReference>
<organism evidence="4 5">
    <name type="scientific">Roseiconus nitratireducens</name>
    <dbReference type="NCBI Taxonomy" id="2605748"/>
    <lineage>
        <taxon>Bacteria</taxon>
        <taxon>Pseudomonadati</taxon>
        <taxon>Planctomycetota</taxon>
        <taxon>Planctomycetia</taxon>
        <taxon>Pirellulales</taxon>
        <taxon>Pirellulaceae</taxon>
        <taxon>Roseiconus</taxon>
    </lineage>
</organism>
<accession>A0A5M6CYD7</accession>
<dbReference type="InterPro" id="IPR007484">
    <property type="entry name" value="Peptidase_M28"/>
</dbReference>
<evidence type="ECO:0000256" key="2">
    <source>
        <dbReference type="SAM" id="SignalP"/>
    </source>
</evidence>
<feature type="region of interest" description="Disordered" evidence="1">
    <location>
        <begin position="23"/>
        <end position="59"/>
    </location>
</feature>
<evidence type="ECO:0000259" key="3">
    <source>
        <dbReference type="SMART" id="SM00228"/>
    </source>
</evidence>
<dbReference type="Gene3D" id="3.40.630.10">
    <property type="entry name" value="Zn peptidases"/>
    <property type="match status" value="1"/>
</dbReference>
<comment type="caution">
    <text evidence="4">The sequence shown here is derived from an EMBL/GenBank/DDBJ whole genome shotgun (WGS) entry which is preliminary data.</text>
</comment>
<dbReference type="SMART" id="SM00228">
    <property type="entry name" value="PDZ"/>
    <property type="match status" value="1"/>
</dbReference>
<dbReference type="Proteomes" id="UP000324479">
    <property type="component" value="Unassembled WGS sequence"/>
</dbReference>
<dbReference type="InterPro" id="IPR045175">
    <property type="entry name" value="M28_fam"/>
</dbReference>
<proteinExistence type="predicted"/>
<gene>
    <name evidence="4" type="ORF">FYK55_21650</name>
</gene>
<feature type="chain" id="PRO_5024329823" evidence="2">
    <location>
        <begin position="24"/>
        <end position="1018"/>
    </location>
</feature>
<keyword evidence="2" id="KW-0732">Signal</keyword>
<dbReference type="SUPFAM" id="SSF50156">
    <property type="entry name" value="PDZ domain-like"/>
    <property type="match status" value="1"/>
</dbReference>
<dbReference type="SUPFAM" id="SSF53187">
    <property type="entry name" value="Zn-dependent exopeptidases"/>
    <property type="match status" value="1"/>
</dbReference>
<dbReference type="InterPro" id="IPR011659">
    <property type="entry name" value="WD40"/>
</dbReference>
<dbReference type="EMBL" id="VWOX01000014">
    <property type="protein sequence ID" value="KAA5540237.1"/>
    <property type="molecule type" value="Genomic_DNA"/>
</dbReference>
<feature type="domain" description="PDZ" evidence="3">
    <location>
        <begin position="932"/>
        <end position="1005"/>
    </location>
</feature>
<feature type="signal peptide" evidence="2">
    <location>
        <begin position="1"/>
        <end position="23"/>
    </location>
</feature>
<dbReference type="Gene3D" id="2.120.10.60">
    <property type="entry name" value="Tricorn protease N-terminal domain"/>
    <property type="match status" value="1"/>
</dbReference>
<dbReference type="Pfam" id="PF13180">
    <property type="entry name" value="PDZ_2"/>
    <property type="match status" value="1"/>
</dbReference>
<dbReference type="Pfam" id="PF04389">
    <property type="entry name" value="Peptidase_M28"/>
    <property type="match status" value="1"/>
</dbReference>
<dbReference type="PANTHER" id="PTHR12147">
    <property type="entry name" value="METALLOPEPTIDASE M28 FAMILY MEMBER"/>
    <property type="match status" value="1"/>
</dbReference>
<dbReference type="AlphaFoldDB" id="A0A5M6CYD7"/>
<dbReference type="GO" id="GO:0008235">
    <property type="term" value="F:metalloexopeptidase activity"/>
    <property type="evidence" value="ECO:0007669"/>
    <property type="project" value="InterPro"/>
</dbReference>
<dbReference type="GO" id="GO:0006508">
    <property type="term" value="P:proteolysis"/>
    <property type="evidence" value="ECO:0007669"/>
    <property type="project" value="InterPro"/>
</dbReference>